<dbReference type="AlphaFoldDB" id="A0A3G6J9Q2"/>
<dbReference type="CDD" id="cd00945">
    <property type="entry name" value="Aldolase_Class_I"/>
    <property type="match status" value="1"/>
</dbReference>
<evidence type="ECO:0000313" key="1">
    <source>
        <dbReference type="EMBL" id="AZA14502.1"/>
    </source>
</evidence>
<reference evidence="1 2" key="1">
    <citation type="submission" date="2018-11" db="EMBL/GenBank/DDBJ databases">
        <authorList>
            <person name="Kleinhagauer T."/>
            <person name="Glaeser S.P."/>
            <person name="Spergser J."/>
            <person name="Ruckert C."/>
            <person name="Kaempfer P."/>
            <person name="Busse H.-J."/>
        </authorList>
    </citation>
    <scope>NUCLEOTIDE SEQUENCE [LARGE SCALE GENOMIC DNA]</scope>
    <source>
        <strain evidence="1 2">200CH</strain>
    </source>
</reference>
<dbReference type="Proteomes" id="UP000269019">
    <property type="component" value="Chromosome"/>
</dbReference>
<name>A0A3G6J9Q2_9CORY</name>
<organism evidence="1 2">
    <name type="scientific">Corynebacterium choanae</name>
    <dbReference type="NCBI Taxonomy" id="1862358"/>
    <lineage>
        <taxon>Bacteria</taxon>
        <taxon>Bacillati</taxon>
        <taxon>Actinomycetota</taxon>
        <taxon>Actinomycetes</taxon>
        <taxon>Mycobacteriales</taxon>
        <taxon>Corynebacteriaceae</taxon>
        <taxon>Corynebacterium</taxon>
    </lineage>
</organism>
<evidence type="ECO:0000313" key="2">
    <source>
        <dbReference type="Proteomes" id="UP000269019"/>
    </source>
</evidence>
<dbReference type="KEGG" id="ccho:CCHOA_10615"/>
<proteinExistence type="predicted"/>
<protein>
    <submittedName>
        <fullName evidence="1">Deoxyribose-phosphate aldolase</fullName>
    </submittedName>
</protein>
<accession>A0A3G6J9Q2</accession>
<dbReference type="InterPro" id="IPR013785">
    <property type="entry name" value="Aldolase_TIM"/>
</dbReference>
<dbReference type="EMBL" id="CP033896">
    <property type="protein sequence ID" value="AZA14502.1"/>
    <property type="molecule type" value="Genomic_DNA"/>
</dbReference>
<keyword evidence="2" id="KW-1185">Reference proteome</keyword>
<dbReference type="Gene3D" id="3.20.20.70">
    <property type="entry name" value="Aldolase class I"/>
    <property type="match status" value="1"/>
</dbReference>
<gene>
    <name evidence="1" type="ORF">CCHOA_10615</name>
</gene>
<sequence>MCLVGLGCRACDSVLSLELQRFGHATIGGVLPNIPTLPKTPPLRYVLTKDPFAAPAAVATSLAQVMRSPELQQVTTNANAPEEIVQPAVVCLPPLLTHQAVAAQLPQYAATLAVVGYPAGCQDELVKAAEARLCLAGGATGIVAVAQHSVIVGEEWNRQLSELVTLREAVPEPLPLAILFAPARLTADQLNHALHQALQAGVQGIWLFGELATSDGRSAFTAAAQVRGSGVALIVDEQEAKTLSSDMLAMAGVTGLYRSI</sequence>
<dbReference type="SUPFAM" id="SSF51569">
    <property type="entry name" value="Aldolase"/>
    <property type="match status" value="1"/>
</dbReference>